<evidence type="ECO:0000313" key="2">
    <source>
        <dbReference type="EMBL" id="MFL9843544.1"/>
    </source>
</evidence>
<accession>A0ABW8YTZ5</accession>
<dbReference type="RefSeq" id="WP_408083798.1">
    <property type="nucleotide sequence ID" value="NZ_JBELPZ010000002.1"/>
</dbReference>
<gene>
    <name evidence="2" type="ORF">ABS766_03840</name>
</gene>
<reference evidence="2 3" key="1">
    <citation type="submission" date="2024-06" db="EMBL/GenBank/DDBJ databases">
        <authorList>
            <person name="Kaempfer P."/>
            <person name="Viver T."/>
        </authorList>
    </citation>
    <scope>NUCLEOTIDE SEQUENCE [LARGE SCALE GENOMIC DNA]</scope>
    <source>
        <strain evidence="2 3">ST-119</strain>
    </source>
</reference>
<dbReference type="EMBL" id="JBELPZ010000002">
    <property type="protein sequence ID" value="MFL9843544.1"/>
    <property type="molecule type" value="Genomic_DNA"/>
</dbReference>
<dbReference type="Proteomes" id="UP001629156">
    <property type="component" value="Unassembled WGS sequence"/>
</dbReference>
<evidence type="ECO:0000313" key="3">
    <source>
        <dbReference type="Proteomes" id="UP001629156"/>
    </source>
</evidence>
<evidence type="ECO:0000256" key="1">
    <source>
        <dbReference type="SAM" id="Phobius"/>
    </source>
</evidence>
<feature type="transmembrane region" description="Helical" evidence="1">
    <location>
        <begin position="230"/>
        <end position="250"/>
    </location>
</feature>
<protein>
    <submittedName>
        <fullName evidence="2">Uncharacterized protein</fullName>
    </submittedName>
</protein>
<keyword evidence="1" id="KW-0472">Membrane</keyword>
<keyword evidence="1" id="KW-0812">Transmembrane</keyword>
<proteinExistence type="predicted"/>
<sequence length="393" mass="44937">MSILTKIVKINDVIVIGAFRDEAAIRYAYAEVQKKGNKLTIKALGAFENSEQLAGTLSTNKPVILVLDGKNVLYKKIDYTSEADINWRKNLDFENIYYNQLTYSNCAFISLCRKEKVDDIIKDIQQYKFQIIGLHIGILNTVLLQQIIGNTHITANKTILNFANLELHDVEKLSEDEEESYKIAETHLSNWQLPLYASALAYFINNDKFTGNTERIAEKDEAHYKKAFEYLGVGMMLFFFATLLISYLAIRHYSAENLELNQKTLFSGQSINKIEELARKKSEKMRLLTETGQLSKNFLSFYAYSLFQTVPEGTHLTSLEVFPLADDIKESKKAELIAKTIGVTGTTSGETSFNNWLETIKKLSWIQKFEIISLKKDSKNIQHFELKILVDDV</sequence>
<keyword evidence="1" id="KW-1133">Transmembrane helix</keyword>
<keyword evidence="3" id="KW-1185">Reference proteome</keyword>
<organism evidence="2 3">
    <name type="scientific">Flavobacterium rhizosphaerae</name>
    <dbReference type="NCBI Taxonomy" id="3163298"/>
    <lineage>
        <taxon>Bacteria</taxon>
        <taxon>Pseudomonadati</taxon>
        <taxon>Bacteroidota</taxon>
        <taxon>Flavobacteriia</taxon>
        <taxon>Flavobacteriales</taxon>
        <taxon>Flavobacteriaceae</taxon>
        <taxon>Flavobacterium</taxon>
    </lineage>
</organism>
<comment type="caution">
    <text evidence="2">The sequence shown here is derived from an EMBL/GenBank/DDBJ whole genome shotgun (WGS) entry which is preliminary data.</text>
</comment>
<name>A0ABW8YTZ5_9FLAO</name>